<dbReference type="EC" id="2.3.2.27" evidence="14"/>
<keyword evidence="12 14" id="KW-0539">Nucleus</keyword>
<dbReference type="AlphaFoldDB" id="A0A9Q0R0L6"/>
<dbReference type="SMART" id="SM00184">
    <property type="entry name" value="RING"/>
    <property type="match status" value="1"/>
</dbReference>
<evidence type="ECO:0000256" key="16">
    <source>
        <dbReference type="SAM" id="MobiDB-lite"/>
    </source>
</evidence>
<keyword evidence="9 14" id="KW-0862">Zinc</keyword>
<dbReference type="EMBL" id="JAMYWD010000002">
    <property type="protein sequence ID" value="KAJ4979015.1"/>
    <property type="molecule type" value="Genomic_DNA"/>
</dbReference>
<dbReference type="GO" id="GO:0061630">
    <property type="term" value="F:ubiquitin protein ligase activity"/>
    <property type="evidence" value="ECO:0007669"/>
    <property type="project" value="UniProtKB-EC"/>
</dbReference>
<name>A0A9Q0R0L6_9MAGN</name>
<organism evidence="18 19">
    <name type="scientific">Protea cynaroides</name>
    <dbReference type="NCBI Taxonomy" id="273540"/>
    <lineage>
        <taxon>Eukaryota</taxon>
        <taxon>Viridiplantae</taxon>
        <taxon>Streptophyta</taxon>
        <taxon>Embryophyta</taxon>
        <taxon>Tracheophyta</taxon>
        <taxon>Spermatophyta</taxon>
        <taxon>Magnoliopsida</taxon>
        <taxon>Proteales</taxon>
        <taxon>Proteaceae</taxon>
        <taxon>Protea</taxon>
    </lineage>
</organism>
<evidence type="ECO:0000256" key="2">
    <source>
        <dbReference type="ARBA" id="ARBA00004123"/>
    </source>
</evidence>
<dbReference type="InterPro" id="IPR017907">
    <property type="entry name" value="Znf_RING_CS"/>
</dbReference>
<sequence length="879" mass="100067">MENSEAAEPEKKKRHLNSVSAAMARNSPTSPENRTVDAAVLQYQNQKLVQQLDAQKHELHVLEGRFKELKDKQASYDDTLITVNRLWNQLVDDLILLGVRAGGNENGLQVLEQADRSQGSIPSCPWEEMFLCRLLQVDSVDWNRAKEATKNVEEALAARHSSTLNLMKYLEDTIDAQRAKTDRIASNFNGKLSAEDAIFQLHKINELMREEADNLRKVIDILHSKHREYAHEIQTYVPSHSMDQSEIKRLAGELEETMAELEESRRKLVNLKMQKDGTSGVHVPVQNAVNGSMSPEKPVDRTMGLRELKDSIEEAKILAASRLSELQEAQEDNLNLSKQLQALQDELKDDKFVISSRPYNILSDQLQHWNTELERYKGLTDSLQVDRTNVLRREKELSAKAESAEDARSAISTAEVRIEELEFQLQKCITERNDIEIKLEEAEQDSGRKDIKAEFRVMASALSKEMGMMEAQLNRCKETAREAISLREEAHSMKSLLSRKMNEMKSLADRCSGQAAEIKSLKVLIEKLQKEKQELEIFLEMHGQECFDNRDVMEIKESERRAHVQAEVLNNALEEHGLELRVKAATEAEAACQQRLAVAEAEIADLRSKLDASERDVLELSEAIKVKDGEAEAYISEIETIGQAYEDMQMQNQHLLRQVTDRDDYNIKLVSESVKTKQAQSFILSEKQVLAKQLQHVNGSLESLKLKISRSEEQMKAYLAEAGKASLENKHMAINMESAKWELADAEKELKWLKAAVASSEKDFEQNQRKVAEIQLELESERAEKKRLEDELKELNTQVVEMSSASGEAAIQKLQDEIKDCKAILKCGVCFDRPKEVVITKCYHLFCNPCIQRNLEIRHRKCPGCGTAFGQNDVRYVNI</sequence>
<keyword evidence="7 13" id="KW-0863">Zinc-finger</keyword>
<dbReference type="GO" id="GO:0008270">
    <property type="term" value="F:zinc ion binding"/>
    <property type="evidence" value="ECO:0007669"/>
    <property type="project" value="UniProtKB-KW"/>
</dbReference>
<dbReference type="InterPro" id="IPR013083">
    <property type="entry name" value="Znf_RING/FYVE/PHD"/>
</dbReference>
<evidence type="ECO:0000256" key="10">
    <source>
        <dbReference type="ARBA" id="ARBA00022853"/>
    </source>
</evidence>
<comment type="subcellular location">
    <subcellularLocation>
        <location evidence="2 14">Nucleus</location>
    </subcellularLocation>
</comment>
<evidence type="ECO:0000256" key="6">
    <source>
        <dbReference type="ARBA" id="ARBA00022723"/>
    </source>
</evidence>
<keyword evidence="6 14" id="KW-0479">Metal-binding</keyword>
<dbReference type="PROSITE" id="PS00518">
    <property type="entry name" value="ZF_RING_1"/>
    <property type="match status" value="1"/>
</dbReference>
<dbReference type="SUPFAM" id="SSF57850">
    <property type="entry name" value="RING/U-box"/>
    <property type="match status" value="1"/>
</dbReference>
<evidence type="ECO:0000256" key="11">
    <source>
        <dbReference type="ARBA" id="ARBA00023054"/>
    </source>
</evidence>
<evidence type="ECO:0000313" key="19">
    <source>
        <dbReference type="Proteomes" id="UP001141806"/>
    </source>
</evidence>
<feature type="region of interest" description="Disordered" evidence="16">
    <location>
        <begin position="1"/>
        <end position="33"/>
    </location>
</feature>
<dbReference type="Pfam" id="PF00097">
    <property type="entry name" value="zf-C3HC4"/>
    <property type="match status" value="1"/>
</dbReference>
<feature type="coiled-coil region" evidence="15">
    <location>
        <begin position="589"/>
        <end position="623"/>
    </location>
</feature>
<comment type="similarity">
    <text evidence="4 14">Belongs to the BRE1 family.</text>
</comment>
<evidence type="ECO:0000256" key="4">
    <source>
        <dbReference type="ARBA" id="ARBA00005555"/>
    </source>
</evidence>
<dbReference type="InterPro" id="IPR018957">
    <property type="entry name" value="Znf_C3HC4_RING-type"/>
</dbReference>
<protein>
    <recommendedName>
        <fullName evidence="14">E3 ubiquitin protein ligase</fullName>
        <ecNumber evidence="14">2.3.2.27</ecNumber>
    </recommendedName>
</protein>
<dbReference type="GO" id="GO:0005634">
    <property type="term" value="C:nucleus"/>
    <property type="evidence" value="ECO:0007669"/>
    <property type="project" value="UniProtKB-SubCell"/>
</dbReference>
<dbReference type="Gene3D" id="3.30.40.10">
    <property type="entry name" value="Zinc/RING finger domain, C3HC4 (zinc finger)"/>
    <property type="match status" value="1"/>
</dbReference>
<keyword evidence="10 14" id="KW-0156">Chromatin regulator</keyword>
<evidence type="ECO:0000256" key="8">
    <source>
        <dbReference type="ARBA" id="ARBA00022786"/>
    </source>
</evidence>
<evidence type="ECO:0000313" key="18">
    <source>
        <dbReference type="EMBL" id="KAJ4979015.1"/>
    </source>
</evidence>
<dbReference type="GO" id="GO:0033503">
    <property type="term" value="C:HULC complex"/>
    <property type="evidence" value="ECO:0007669"/>
    <property type="project" value="TreeGrafter"/>
</dbReference>
<keyword evidence="11 14" id="KW-0175">Coiled coil</keyword>
<dbReference type="PANTHER" id="PTHR23163">
    <property type="entry name" value="RING FINGER PROTEIN-RELATED"/>
    <property type="match status" value="1"/>
</dbReference>
<keyword evidence="5 14" id="KW-0808">Transferase</keyword>
<dbReference type="PANTHER" id="PTHR23163:SF8">
    <property type="entry name" value="E3 UBIQUITIN-PROTEIN LIGASE BRE1-LIKE 2"/>
    <property type="match status" value="1"/>
</dbReference>
<feature type="coiled-coil region" evidence="15">
    <location>
        <begin position="404"/>
        <end position="445"/>
    </location>
</feature>
<evidence type="ECO:0000256" key="13">
    <source>
        <dbReference type="PROSITE-ProRule" id="PRU00175"/>
    </source>
</evidence>
<reference evidence="18" key="1">
    <citation type="journal article" date="2023" name="Plant J.">
        <title>The genome of the king protea, Protea cynaroides.</title>
        <authorList>
            <person name="Chang J."/>
            <person name="Duong T.A."/>
            <person name="Schoeman C."/>
            <person name="Ma X."/>
            <person name="Roodt D."/>
            <person name="Barker N."/>
            <person name="Li Z."/>
            <person name="Van de Peer Y."/>
            <person name="Mizrachi E."/>
        </authorList>
    </citation>
    <scope>NUCLEOTIDE SEQUENCE</scope>
    <source>
        <tissue evidence="18">Young leaves</tissue>
    </source>
</reference>
<accession>A0A9Q0R0L6</accession>
<evidence type="ECO:0000256" key="12">
    <source>
        <dbReference type="ARBA" id="ARBA00023242"/>
    </source>
</evidence>
<evidence type="ECO:0000256" key="14">
    <source>
        <dbReference type="RuleBase" id="RU365038"/>
    </source>
</evidence>
<proteinExistence type="inferred from homology"/>
<feature type="domain" description="RING-type" evidence="17">
    <location>
        <begin position="827"/>
        <end position="865"/>
    </location>
</feature>
<evidence type="ECO:0000256" key="15">
    <source>
        <dbReference type="SAM" id="Coils"/>
    </source>
</evidence>
<comment type="pathway">
    <text evidence="3 14">Protein modification; protein ubiquitination.</text>
</comment>
<feature type="coiled-coil region" evidence="15">
    <location>
        <begin position="312"/>
        <end position="346"/>
    </location>
</feature>
<feature type="coiled-coil region" evidence="15">
    <location>
        <begin position="694"/>
        <end position="805"/>
    </location>
</feature>
<evidence type="ECO:0000259" key="17">
    <source>
        <dbReference type="PROSITE" id="PS50089"/>
    </source>
</evidence>
<evidence type="ECO:0000256" key="5">
    <source>
        <dbReference type="ARBA" id="ARBA00022679"/>
    </source>
</evidence>
<feature type="coiled-coil region" evidence="15">
    <location>
        <begin position="469"/>
        <end position="545"/>
    </location>
</feature>
<dbReference type="CDD" id="cd16499">
    <property type="entry name" value="RING-HC_Bre1-like"/>
    <property type="match status" value="1"/>
</dbReference>
<evidence type="ECO:0000256" key="9">
    <source>
        <dbReference type="ARBA" id="ARBA00022833"/>
    </source>
</evidence>
<dbReference type="OrthoDB" id="10266039at2759"/>
<gene>
    <name evidence="18" type="ORF">NE237_009795</name>
</gene>
<feature type="coiled-coil region" evidence="15">
    <location>
        <begin position="205"/>
        <end position="274"/>
    </location>
</feature>
<keyword evidence="19" id="KW-1185">Reference proteome</keyword>
<dbReference type="InterPro" id="IPR013956">
    <property type="entry name" value="E3_ubiquit_lig_Bre1"/>
</dbReference>
<comment type="catalytic activity">
    <reaction evidence="1 14">
        <text>S-ubiquitinyl-[E2 ubiquitin-conjugating enzyme]-L-cysteine + [acceptor protein]-L-lysine = [E2 ubiquitin-conjugating enzyme]-L-cysteine + N(6)-ubiquitinyl-[acceptor protein]-L-lysine.</text>
        <dbReference type="EC" id="2.3.2.27"/>
    </reaction>
</comment>
<comment type="caution">
    <text evidence="18">The sequence shown here is derived from an EMBL/GenBank/DDBJ whole genome shotgun (WGS) entry which is preliminary data.</text>
</comment>
<evidence type="ECO:0000256" key="1">
    <source>
        <dbReference type="ARBA" id="ARBA00000900"/>
    </source>
</evidence>
<feature type="coiled-coil region" evidence="15">
    <location>
        <begin position="45"/>
        <end position="72"/>
    </location>
</feature>
<keyword evidence="8 14" id="KW-0833">Ubl conjugation pathway</keyword>
<evidence type="ECO:0000256" key="3">
    <source>
        <dbReference type="ARBA" id="ARBA00004906"/>
    </source>
</evidence>
<dbReference type="InterPro" id="IPR001841">
    <property type="entry name" value="Znf_RING"/>
</dbReference>
<dbReference type="GO" id="GO:0016567">
    <property type="term" value="P:protein ubiquitination"/>
    <property type="evidence" value="ECO:0007669"/>
    <property type="project" value="UniProtKB-UniRule"/>
</dbReference>
<dbReference type="GO" id="GO:0006325">
    <property type="term" value="P:chromatin organization"/>
    <property type="evidence" value="ECO:0007669"/>
    <property type="project" value="UniProtKB-KW"/>
</dbReference>
<dbReference type="Proteomes" id="UP001141806">
    <property type="component" value="Unassembled WGS sequence"/>
</dbReference>
<dbReference type="PROSITE" id="PS50089">
    <property type="entry name" value="ZF_RING_2"/>
    <property type="match status" value="1"/>
</dbReference>
<evidence type="ECO:0000256" key="7">
    <source>
        <dbReference type="ARBA" id="ARBA00022771"/>
    </source>
</evidence>